<dbReference type="EMBL" id="SDMP01000019">
    <property type="protein sequence ID" value="RYQ90477.1"/>
    <property type="molecule type" value="Genomic_DNA"/>
</dbReference>
<evidence type="ECO:0000313" key="1">
    <source>
        <dbReference type="EMBL" id="RYQ90477.1"/>
    </source>
</evidence>
<dbReference type="SUPFAM" id="SSF158694">
    <property type="entry name" value="UraD-Like"/>
    <property type="match status" value="1"/>
</dbReference>
<comment type="caution">
    <text evidence="1">The sequence shown here is derived from an EMBL/GenBank/DDBJ whole genome shotgun (WGS) entry which is preliminary data.</text>
</comment>
<keyword evidence="2" id="KW-1185">Reference proteome</keyword>
<reference evidence="1 2" key="1">
    <citation type="submission" date="2019-01" db="EMBL/GenBank/DDBJ databases">
        <title>Sequencing of cultivated peanut Arachis hypogaea provides insights into genome evolution and oil improvement.</title>
        <authorList>
            <person name="Chen X."/>
        </authorList>
    </citation>
    <scope>NUCLEOTIDE SEQUENCE [LARGE SCALE GENOMIC DNA]</scope>
    <source>
        <strain evidence="2">cv. Fuhuasheng</strain>
        <tissue evidence="1">Leaves</tissue>
    </source>
</reference>
<proteinExistence type="predicted"/>
<dbReference type="InterPro" id="IPR036778">
    <property type="entry name" value="OHCU_decarboxylase_sf"/>
</dbReference>
<organism evidence="1 2">
    <name type="scientific">Arachis hypogaea</name>
    <name type="common">Peanut</name>
    <dbReference type="NCBI Taxonomy" id="3818"/>
    <lineage>
        <taxon>Eukaryota</taxon>
        <taxon>Viridiplantae</taxon>
        <taxon>Streptophyta</taxon>
        <taxon>Embryophyta</taxon>
        <taxon>Tracheophyta</taxon>
        <taxon>Spermatophyta</taxon>
        <taxon>Magnoliopsida</taxon>
        <taxon>eudicotyledons</taxon>
        <taxon>Gunneridae</taxon>
        <taxon>Pentapetalae</taxon>
        <taxon>rosids</taxon>
        <taxon>fabids</taxon>
        <taxon>Fabales</taxon>
        <taxon>Fabaceae</taxon>
        <taxon>Papilionoideae</taxon>
        <taxon>50 kb inversion clade</taxon>
        <taxon>dalbergioids sensu lato</taxon>
        <taxon>Dalbergieae</taxon>
        <taxon>Pterocarpus clade</taxon>
        <taxon>Arachis</taxon>
    </lineage>
</organism>
<sequence length="104" mass="11948">MEEASSFSSLEHATSFTRDLWFNMLPVQSWLDAFSAYRHIGDAITIAHGEIRTGLLQFGTKYCKKFDFGFITSTNLFRSQQIFEEVKVNYGRLLTVLHSSVVFL</sequence>
<dbReference type="AlphaFoldDB" id="A0A444XL98"/>
<name>A0A444XL98_ARAHY</name>
<protein>
    <submittedName>
        <fullName evidence="1">Uncharacterized protein</fullName>
    </submittedName>
</protein>
<dbReference type="Proteomes" id="UP000289738">
    <property type="component" value="Chromosome B09"/>
</dbReference>
<gene>
    <name evidence="1" type="ORF">Ahy_B09g096559</name>
</gene>
<accession>A0A444XL98</accession>
<evidence type="ECO:0000313" key="2">
    <source>
        <dbReference type="Proteomes" id="UP000289738"/>
    </source>
</evidence>